<dbReference type="EMBL" id="HACG01033538">
    <property type="protein sequence ID" value="CEK80403.1"/>
    <property type="molecule type" value="Transcribed_RNA"/>
</dbReference>
<dbReference type="EMBL" id="HACG01033541">
    <property type="protein sequence ID" value="CEK80406.1"/>
    <property type="molecule type" value="Transcribed_RNA"/>
</dbReference>
<dbReference type="AlphaFoldDB" id="A0A0B7AHX6"/>
<reference evidence="1" key="1">
    <citation type="submission" date="2014-12" db="EMBL/GenBank/DDBJ databases">
        <title>Insight into the proteome of Arion vulgaris.</title>
        <authorList>
            <person name="Aradska J."/>
            <person name="Bulat T."/>
            <person name="Smidak R."/>
            <person name="Sarate P."/>
            <person name="Gangsoo J."/>
            <person name="Sialana F."/>
            <person name="Bilban M."/>
            <person name="Lubec G."/>
        </authorList>
    </citation>
    <scope>NUCLEOTIDE SEQUENCE</scope>
    <source>
        <tissue evidence="1">Skin</tissue>
    </source>
</reference>
<protein>
    <submittedName>
        <fullName evidence="1">Uncharacterized protein</fullName>
    </submittedName>
</protein>
<gene>
    <name evidence="1" type="primary">ORF120766</name>
    <name evidence="2" type="synonym">ORF120779</name>
    <name evidence="3" type="synonym">ORF120783</name>
</gene>
<name>A0A0B7AHX6_9EUPU</name>
<dbReference type="EMBL" id="HACG01033540">
    <property type="protein sequence ID" value="CEK80405.1"/>
    <property type="molecule type" value="Transcribed_RNA"/>
</dbReference>
<feature type="non-terminal residue" evidence="1">
    <location>
        <position position="51"/>
    </location>
</feature>
<accession>A0A0B7AHX6</accession>
<proteinExistence type="predicted"/>
<evidence type="ECO:0000313" key="1">
    <source>
        <dbReference type="EMBL" id="CEK80403.1"/>
    </source>
</evidence>
<evidence type="ECO:0000313" key="3">
    <source>
        <dbReference type="EMBL" id="CEK80406.1"/>
    </source>
</evidence>
<evidence type="ECO:0000313" key="2">
    <source>
        <dbReference type="EMBL" id="CEK80405.1"/>
    </source>
</evidence>
<organism evidence="1">
    <name type="scientific">Arion vulgaris</name>
    <dbReference type="NCBI Taxonomy" id="1028688"/>
    <lineage>
        <taxon>Eukaryota</taxon>
        <taxon>Metazoa</taxon>
        <taxon>Spiralia</taxon>
        <taxon>Lophotrochozoa</taxon>
        <taxon>Mollusca</taxon>
        <taxon>Gastropoda</taxon>
        <taxon>Heterobranchia</taxon>
        <taxon>Euthyneura</taxon>
        <taxon>Panpulmonata</taxon>
        <taxon>Eupulmonata</taxon>
        <taxon>Stylommatophora</taxon>
        <taxon>Helicina</taxon>
        <taxon>Arionoidea</taxon>
        <taxon>Arionidae</taxon>
        <taxon>Arion</taxon>
    </lineage>
</organism>
<sequence length="51" mass="6002">MRDWLSLSFFVSFLNVERTPGKAEVNEHLKMEIGKGMQENWERMERSGKDG</sequence>